<evidence type="ECO:0000313" key="1">
    <source>
        <dbReference type="EMBL" id="KAJ6642426.1"/>
    </source>
</evidence>
<proteinExistence type="predicted"/>
<organism evidence="1 2">
    <name type="scientific">Pseudolycoriella hygida</name>
    <dbReference type="NCBI Taxonomy" id="35572"/>
    <lineage>
        <taxon>Eukaryota</taxon>
        <taxon>Metazoa</taxon>
        <taxon>Ecdysozoa</taxon>
        <taxon>Arthropoda</taxon>
        <taxon>Hexapoda</taxon>
        <taxon>Insecta</taxon>
        <taxon>Pterygota</taxon>
        <taxon>Neoptera</taxon>
        <taxon>Endopterygota</taxon>
        <taxon>Diptera</taxon>
        <taxon>Nematocera</taxon>
        <taxon>Sciaroidea</taxon>
        <taxon>Sciaridae</taxon>
        <taxon>Pseudolycoriella</taxon>
    </lineage>
</organism>
<dbReference type="OrthoDB" id="10344804at2759"/>
<protein>
    <submittedName>
        <fullName evidence="1">Uncharacterized protein</fullName>
    </submittedName>
</protein>
<name>A0A9Q0N3V2_9DIPT</name>
<dbReference type="EMBL" id="WJQU01000002">
    <property type="protein sequence ID" value="KAJ6642426.1"/>
    <property type="molecule type" value="Genomic_DNA"/>
</dbReference>
<accession>A0A9Q0N3V2</accession>
<gene>
    <name evidence="1" type="ORF">Bhyg_07374</name>
</gene>
<comment type="caution">
    <text evidence="1">The sequence shown here is derived from an EMBL/GenBank/DDBJ whole genome shotgun (WGS) entry which is preliminary data.</text>
</comment>
<sequence>MNLRGKRTLFLSQINAKHDERHCVKTPKLNYLSDYTNLFKNIRMCSRVADSKGHTDGDGRIYISYRAPLQAGEDPNELCKCMRTFILQGDWWVGAKHLCYVECDTVTLLLIGTPDKVFINAQPVYQGKDPIDGIIEMYETYSNIQLWHNNCMAKAGITKDGRKSVVWTCTYKGSNLPPLDVLCDYMYASICKGSGKDILGKSVTHACRLQGDNFYFDLVDNP</sequence>
<dbReference type="Proteomes" id="UP001151699">
    <property type="component" value="Chromosome B"/>
</dbReference>
<evidence type="ECO:0000313" key="2">
    <source>
        <dbReference type="Proteomes" id="UP001151699"/>
    </source>
</evidence>
<keyword evidence="2" id="KW-1185">Reference proteome</keyword>
<reference evidence="1" key="1">
    <citation type="submission" date="2022-07" db="EMBL/GenBank/DDBJ databases">
        <authorList>
            <person name="Trinca V."/>
            <person name="Uliana J.V.C."/>
            <person name="Torres T.T."/>
            <person name="Ward R.J."/>
            <person name="Monesi N."/>
        </authorList>
    </citation>
    <scope>NUCLEOTIDE SEQUENCE</scope>
    <source>
        <strain evidence="1">HSMRA1968</strain>
        <tissue evidence="1">Whole embryos</tissue>
    </source>
</reference>
<dbReference type="AlphaFoldDB" id="A0A9Q0N3V2"/>